<gene>
    <name evidence="1" type="ORF">P5673_015178</name>
</gene>
<keyword evidence="2" id="KW-1185">Reference proteome</keyword>
<dbReference type="Proteomes" id="UP001249851">
    <property type="component" value="Unassembled WGS sequence"/>
</dbReference>
<dbReference type="AlphaFoldDB" id="A0AAD9QIB8"/>
<reference evidence="1" key="2">
    <citation type="journal article" date="2023" name="Science">
        <title>Genomic signatures of disease resistance in endangered staghorn corals.</title>
        <authorList>
            <person name="Vollmer S.V."/>
            <person name="Selwyn J.D."/>
            <person name="Despard B.A."/>
            <person name="Roesel C.L."/>
        </authorList>
    </citation>
    <scope>NUCLEOTIDE SEQUENCE</scope>
    <source>
        <strain evidence="1">K2</strain>
    </source>
</reference>
<accession>A0AAD9QIB8</accession>
<reference evidence="1" key="1">
    <citation type="journal article" date="2023" name="G3 (Bethesda)">
        <title>Whole genome assembly and annotation of the endangered Caribbean coral Acropora cervicornis.</title>
        <authorList>
            <person name="Selwyn J.D."/>
            <person name="Vollmer S.V."/>
        </authorList>
    </citation>
    <scope>NUCLEOTIDE SEQUENCE</scope>
    <source>
        <strain evidence="1">K2</strain>
    </source>
</reference>
<evidence type="ECO:0000313" key="1">
    <source>
        <dbReference type="EMBL" id="KAK2561792.1"/>
    </source>
</evidence>
<comment type="caution">
    <text evidence="1">The sequence shown here is derived from an EMBL/GenBank/DDBJ whole genome shotgun (WGS) entry which is preliminary data.</text>
</comment>
<proteinExistence type="predicted"/>
<dbReference type="EMBL" id="JARQWQ010000031">
    <property type="protein sequence ID" value="KAK2561792.1"/>
    <property type="molecule type" value="Genomic_DNA"/>
</dbReference>
<sequence>MHDLPHYVADDYAGEGGFVQEVKFGKTQEVVLAFEQQLEDLARFCCNAVRFSIMGIDPTFNLGNFFVTVTTYKHLMEKRKSNNEHPVFIGPCFIHMQQETQTYFPFLSSLIGETNDLRDLKAYGSDGEVTMLNALVAAFPDAIGLRCFIHMKDNIEDHLHNMLHVKSDVKSAVIHDIFGHVAGDTRGNYFKWQCISYSVHYSA</sequence>
<evidence type="ECO:0000313" key="2">
    <source>
        <dbReference type="Proteomes" id="UP001249851"/>
    </source>
</evidence>
<organism evidence="1 2">
    <name type="scientific">Acropora cervicornis</name>
    <name type="common">Staghorn coral</name>
    <dbReference type="NCBI Taxonomy" id="6130"/>
    <lineage>
        <taxon>Eukaryota</taxon>
        <taxon>Metazoa</taxon>
        <taxon>Cnidaria</taxon>
        <taxon>Anthozoa</taxon>
        <taxon>Hexacorallia</taxon>
        <taxon>Scleractinia</taxon>
        <taxon>Astrocoeniina</taxon>
        <taxon>Acroporidae</taxon>
        <taxon>Acropora</taxon>
    </lineage>
</organism>
<protein>
    <recommendedName>
        <fullName evidence="3">MULE transposase domain-containing protein</fullName>
    </recommendedName>
</protein>
<evidence type="ECO:0008006" key="3">
    <source>
        <dbReference type="Google" id="ProtNLM"/>
    </source>
</evidence>
<name>A0AAD9QIB8_ACRCE</name>